<evidence type="ECO:0000313" key="4">
    <source>
        <dbReference type="Proteomes" id="UP001260072"/>
    </source>
</evidence>
<evidence type="ECO:0000256" key="1">
    <source>
        <dbReference type="SAM" id="MobiDB-lite"/>
    </source>
</evidence>
<feature type="region of interest" description="Disordered" evidence="1">
    <location>
        <begin position="366"/>
        <end position="397"/>
    </location>
</feature>
<gene>
    <name evidence="3" type="ORF">RH861_02810</name>
</gene>
<keyword evidence="2" id="KW-0472">Membrane</keyword>
<name>A0ABU1FHV1_9MICO</name>
<reference evidence="4" key="1">
    <citation type="submission" date="2023-07" db="EMBL/GenBank/DDBJ databases">
        <title>Description of three actinobacteria isolated from air of manufacturing shop in a pharmaceutical factory.</title>
        <authorList>
            <person name="Zhang D.-F."/>
        </authorList>
    </citation>
    <scope>NUCLEOTIDE SEQUENCE [LARGE SCALE GENOMIC DNA]</scope>
    <source>
        <strain evidence="4">CCTCC AB 2011122</strain>
    </source>
</reference>
<feature type="transmembrane region" description="Helical" evidence="2">
    <location>
        <begin position="195"/>
        <end position="216"/>
    </location>
</feature>
<feature type="transmembrane region" description="Helical" evidence="2">
    <location>
        <begin position="50"/>
        <end position="77"/>
    </location>
</feature>
<evidence type="ECO:0000313" key="3">
    <source>
        <dbReference type="EMBL" id="MDR5690986.1"/>
    </source>
</evidence>
<feature type="transmembrane region" description="Helical" evidence="2">
    <location>
        <begin position="237"/>
        <end position="256"/>
    </location>
</feature>
<feature type="transmembrane region" description="Helical" evidence="2">
    <location>
        <begin position="262"/>
        <end position="284"/>
    </location>
</feature>
<keyword evidence="2" id="KW-0812">Transmembrane</keyword>
<proteinExistence type="predicted"/>
<feature type="transmembrane region" description="Helical" evidence="2">
    <location>
        <begin position="157"/>
        <end position="175"/>
    </location>
</feature>
<protein>
    <submittedName>
        <fullName evidence="3">DUF998 domain-containing protein</fullName>
    </submittedName>
</protein>
<evidence type="ECO:0000256" key="2">
    <source>
        <dbReference type="SAM" id="Phobius"/>
    </source>
</evidence>
<accession>A0ABU1FHV1</accession>
<feature type="transmembrane region" description="Helical" evidence="2">
    <location>
        <begin position="123"/>
        <end position="145"/>
    </location>
</feature>
<feature type="transmembrane region" description="Helical" evidence="2">
    <location>
        <begin position="316"/>
        <end position="338"/>
    </location>
</feature>
<dbReference type="RefSeq" id="WP_310519654.1">
    <property type="nucleotide sequence ID" value="NZ_BAABBS010000004.1"/>
</dbReference>
<organism evidence="3 4">
    <name type="scientific">Agromyces indicus</name>
    <dbReference type="NCBI Taxonomy" id="758919"/>
    <lineage>
        <taxon>Bacteria</taxon>
        <taxon>Bacillati</taxon>
        <taxon>Actinomycetota</taxon>
        <taxon>Actinomycetes</taxon>
        <taxon>Micrococcales</taxon>
        <taxon>Microbacteriaceae</taxon>
        <taxon>Agromyces</taxon>
    </lineage>
</organism>
<comment type="caution">
    <text evidence="3">The sequence shown here is derived from an EMBL/GenBank/DDBJ whole genome shotgun (WGS) entry which is preliminary data.</text>
</comment>
<feature type="compositionally biased region" description="Low complexity" evidence="1">
    <location>
        <begin position="381"/>
        <end position="395"/>
    </location>
</feature>
<dbReference type="EMBL" id="JAVKGS010000001">
    <property type="protein sequence ID" value="MDR5690986.1"/>
    <property type="molecule type" value="Genomic_DNA"/>
</dbReference>
<keyword evidence="4" id="KW-1185">Reference proteome</keyword>
<dbReference type="Proteomes" id="UP001260072">
    <property type="component" value="Unassembled WGS sequence"/>
</dbReference>
<sequence length="415" mass="42135">MRGTTTIGQAPIIRRAAMLAAMTAIAFAVAVAVVQLLLRWSGRAIDAVDAAVATACLIVAVVVATVLLGALIVAGADHQPRAEVASRGTLRLTSGGRAAANAAVWAAIAALAVGAAGDAFTPLPGGAVVAAALIAGALAAVTGAVHRRAHRQSAYRSFNVVAMLLAAGCLASMSLTSTGDWWSLNFSTLGTSNDIAAACFNLALILSGGAMAAMSGRLASGIARRAYDARRGAVPTVRALIAVIGVALAGVGVVPIDTDEVLHNVFACGAGAAFALLASLTPVLVRRMPRVLVRTSRASLALEVSAFVIYDRLGLVSLTVFEIVAFALVFVWLITLVVTTHPVVIHELAELEPLVDELAEETAEELAEDPLGGVADGTSVREPAGAPGGPARRAASVVSPPGMAEAFARLTPIRT</sequence>
<feature type="transmembrane region" description="Helical" evidence="2">
    <location>
        <begin position="12"/>
        <end position="38"/>
    </location>
</feature>
<keyword evidence="2" id="KW-1133">Transmembrane helix</keyword>
<feature type="transmembrane region" description="Helical" evidence="2">
    <location>
        <begin position="98"/>
        <end position="117"/>
    </location>
</feature>